<protein>
    <submittedName>
        <fullName evidence="1">Uncharacterized protein</fullName>
    </submittedName>
</protein>
<keyword evidence="2" id="KW-1185">Reference proteome</keyword>
<dbReference type="GO" id="GO:0003676">
    <property type="term" value="F:nucleic acid binding"/>
    <property type="evidence" value="ECO:0007669"/>
    <property type="project" value="InterPro"/>
</dbReference>
<evidence type="ECO:0000313" key="1">
    <source>
        <dbReference type="EMBL" id="KAI6651348.1"/>
    </source>
</evidence>
<comment type="caution">
    <text evidence="1">The sequence shown here is derived from an EMBL/GenBank/DDBJ whole genome shotgun (WGS) entry which is preliminary data.</text>
</comment>
<dbReference type="InterPro" id="IPR036397">
    <property type="entry name" value="RNaseH_sf"/>
</dbReference>
<reference evidence="1 2" key="1">
    <citation type="journal article" date="2023" name="BMC Biol.">
        <title>The compact genome of the sponge Oopsacas minuta (Hexactinellida) is lacking key metazoan core genes.</title>
        <authorList>
            <person name="Santini S."/>
            <person name="Schenkelaars Q."/>
            <person name="Jourda C."/>
            <person name="Duchesne M."/>
            <person name="Belahbib H."/>
            <person name="Rocher C."/>
            <person name="Selva M."/>
            <person name="Riesgo A."/>
            <person name="Vervoort M."/>
            <person name="Leys S.P."/>
            <person name="Kodjabachian L."/>
            <person name="Le Bivic A."/>
            <person name="Borchiellini C."/>
            <person name="Claverie J.M."/>
            <person name="Renard E."/>
        </authorList>
    </citation>
    <scope>NUCLEOTIDE SEQUENCE [LARGE SCALE GENOMIC DNA]</scope>
    <source>
        <strain evidence="1">SPO-2</strain>
    </source>
</reference>
<evidence type="ECO:0000313" key="2">
    <source>
        <dbReference type="Proteomes" id="UP001165289"/>
    </source>
</evidence>
<accession>A0AAV7JR31</accession>
<gene>
    <name evidence="1" type="ORF">LOD99_5315</name>
</gene>
<dbReference type="AlphaFoldDB" id="A0AAV7JR31"/>
<dbReference type="Gene3D" id="3.30.420.10">
    <property type="entry name" value="Ribonuclease H-like superfamily/Ribonuclease H"/>
    <property type="match status" value="1"/>
</dbReference>
<name>A0AAV7JR31_9METZ</name>
<proteinExistence type="predicted"/>
<dbReference type="Proteomes" id="UP001165289">
    <property type="component" value="Unassembled WGS sequence"/>
</dbReference>
<sequence>MLTKNVNILNILSWQKKCGILPSVLTAVKDIPDEDMVLFLDELLHAIFRLLNEEQADHHSYALAALIHLLSLLSMENLFEVDPAFPYKGQKDRRVTCARKMFSEYKDSEPRRLAEIITGDETWIRYDEPLSKERNMVWIVKGEPPPLNPRPDF</sequence>
<organism evidence="1 2">
    <name type="scientific">Oopsacas minuta</name>
    <dbReference type="NCBI Taxonomy" id="111878"/>
    <lineage>
        <taxon>Eukaryota</taxon>
        <taxon>Metazoa</taxon>
        <taxon>Porifera</taxon>
        <taxon>Hexactinellida</taxon>
        <taxon>Hexasterophora</taxon>
        <taxon>Lyssacinosida</taxon>
        <taxon>Leucopsacidae</taxon>
        <taxon>Oopsacas</taxon>
    </lineage>
</organism>
<dbReference type="EMBL" id="JAKMXF010000305">
    <property type="protein sequence ID" value="KAI6651348.1"/>
    <property type="molecule type" value="Genomic_DNA"/>
</dbReference>